<evidence type="ECO:0000256" key="8">
    <source>
        <dbReference type="ARBA" id="ARBA00022989"/>
    </source>
</evidence>
<dbReference type="GO" id="GO:0015297">
    <property type="term" value="F:antiporter activity"/>
    <property type="evidence" value="ECO:0007669"/>
    <property type="project" value="UniProtKB-KW"/>
</dbReference>
<dbReference type="EMBL" id="NRSJ01000041">
    <property type="protein sequence ID" value="MBK1706434.1"/>
    <property type="molecule type" value="Genomic_DNA"/>
</dbReference>
<accession>A0AAJ0U6Y4</accession>
<feature type="transmembrane region" description="Helical" evidence="12">
    <location>
        <begin position="319"/>
        <end position="338"/>
    </location>
</feature>
<dbReference type="InterPro" id="IPR003148">
    <property type="entry name" value="RCK_N"/>
</dbReference>
<dbReference type="SUPFAM" id="SSF51735">
    <property type="entry name" value="NAD(P)-binding Rossmann-fold domains"/>
    <property type="match status" value="1"/>
</dbReference>
<feature type="transmembrane region" description="Helical" evidence="12">
    <location>
        <begin position="383"/>
        <end position="402"/>
    </location>
</feature>
<dbReference type="InterPro" id="IPR038770">
    <property type="entry name" value="Na+/solute_symporter_sf"/>
</dbReference>
<feature type="transmembrane region" description="Helical" evidence="12">
    <location>
        <begin position="30"/>
        <end position="48"/>
    </location>
</feature>
<dbReference type="InterPro" id="IPR006153">
    <property type="entry name" value="Cation/H_exchanger_TM"/>
</dbReference>
<dbReference type="Gene3D" id="1.20.1530.20">
    <property type="match status" value="1"/>
</dbReference>
<keyword evidence="7" id="KW-0630">Potassium</keyword>
<comment type="subcellular location">
    <subcellularLocation>
        <location evidence="1">Endomembrane system</location>
        <topology evidence="1">Multi-pass membrane protein</topology>
    </subcellularLocation>
</comment>
<keyword evidence="5" id="KW-0633">Potassium transport</keyword>
<dbReference type="FunFam" id="3.40.50.720:FF:000036">
    <property type="entry name" value="Glutathione-regulated potassium-efflux system protein KefB"/>
    <property type="match status" value="1"/>
</dbReference>
<evidence type="ECO:0000256" key="4">
    <source>
        <dbReference type="ARBA" id="ARBA00022449"/>
    </source>
</evidence>
<dbReference type="Pfam" id="PF00999">
    <property type="entry name" value="Na_H_Exchanger"/>
    <property type="match status" value="1"/>
</dbReference>
<evidence type="ECO:0000313" key="14">
    <source>
        <dbReference type="EMBL" id="MBK1706434.1"/>
    </source>
</evidence>
<evidence type="ECO:0000256" key="7">
    <source>
        <dbReference type="ARBA" id="ARBA00022958"/>
    </source>
</evidence>
<dbReference type="InterPro" id="IPR036291">
    <property type="entry name" value="NAD(P)-bd_dom_sf"/>
</dbReference>
<keyword evidence="9" id="KW-0406">Ion transport</keyword>
<feature type="transmembrane region" description="Helical" evidence="12">
    <location>
        <begin position="6"/>
        <end position="23"/>
    </location>
</feature>
<dbReference type="InterPro" id="IPR004771">
    <property type="entry name" value="K/H_exchanger"/>
</dbReference>
<reference evidence="14" key="2">
    <citation type="journal article" date="2020" name="Microorganisms">
        <title>Osmotic Adaptation and Compatible Solute Biosynthesis of Phototrophic Bacteria as Revealed from Genome Analyses.</title>
        <authorList>
            <person name="Imhoff J.F."/>
            <person name="Rahn T."/>
            <person name="Kunzel S."/>
            <person name="Keller A."/>
            <person name="Neulinger S.C."/>
        </authorList>
    </citation>
    <scope>NUCLEOTIDE SEQUENCE</scope>
    <source>
        <strain evidence="14">DSM 11080</strain>
    </source>
</reference>
<evidence type="ECO:0000256" key="1">
    <source>
        <dbReference type="ARBA" id="ARBA00004127"/>
    </source>
</evidence>
<feature type="transmembrane region" description="Helical" evidence="12">
    <location>
        <begin position="150"/>
        <end position="170"/>
    </location>
</feature>
<dbReference type="GO" id="GO:0005886">
    <property type="term" value="C:plasma membrane"/>
    <property type="evidence" value="ECO:0007669"/>
    <property type="project" value="TreeGrafter"/>
</dbReference>
<feature type="domain" description="RCK N-terminal" evidence="13">
    <location>
        <begin position="424"/>
        <end position="540"/>
    </location>
</feature>
<keyword evidence="4" id="KW-0050">Antiport</keyword>
<feature type="transmembrane region" description="Helical" evidence="12">
    <location>
        <begin position="206"/>
        <end position="227"/>
    </location>
</feature>
<comment type="similarity">
    <text evidence="2">Belongs to the monovalent cation:proton antiporter 2 (CPA2) transporter (TC 2.A.37) family.</text>
</comment>
<proteinExistence type="inferred from homology"/>
<keyword evidence="3" id="KW-0813">Transport</keyword>
<gene>
    <name evidence="14" type="ORF">CKO40_18225</name>
</gene>
<feature type="transmembrane region" description="Helical" evidence="12">
    <location>
        <begin position="113"/>
        <end position="130"/>
    </location>
</feature>
<feature type="transmembrane region" description="Helical" evidence="12">
    <location>
        <begin position="295"/>
        <end position="313"/>
    </location>
</feature>
<dbReference type="AlphaFoldDB" id="A0AAJ0U6Y4"/>
<evidence type="ECO:0000256" key="10">
    <source>
        <dbReference type="ARBA" id="ARBA00023136"/>
    </source>
</evidence>
<dbReference type="GO" id="GO:0012505">
    <property type="term" value="C:endomembrane system"/>
    <property type="evidence" value="ECO:0007669"/>
    <property type="project" value="UniProtKB-SubCell"/>
</dbReference>
<dbReference type="Proteomes" id="UP001296776">
    <property type="component" value="Unassembled WGS sequence"/>
</dbReference>
<reference evidence="14" key="1">
    <citation type="submission" date="2017-08" db="EMBL/GenBank/DDBJ databases">
        <authorList>
            <person name="Imhoff J.F."/>
            <person name="Rahn T."/>
            <person name="Kuenzel S."/>
            <person name="Neulinger S.C."/>
        </authorList>
    </citation>
    <scope>NUCLEOTIDE SEQUENCE</scope>
    <source>
        <strain evidence="14">DSM 11080</strain>
    </source>
</reference>
<keyword evidence="6 12" id="KW-0812">Transmembrane</keyword>
<organism evidence="14 15">
    <name type="scientific">Halochromatium glycolicum</name>
    <dbReference type="NCBI Taxonomy" id="85075"/>
    <lineage>
        <taxon>Bacteria</taxon>
        <taxon>Pseudomonadati</taxon>
        <taxon>Pseudomonadota</taxon>
        <taxon>Gammaproteobacteria</taxon>
        <taxon>Chromatiales</taxon>
        <taxon>Chromatiaceae</taxon>
        <taxon>Halochromatium</taxon>
    </lineage>
</organism>
<dbReference type="Gene3D" id="3.40.50.720">
    <property type="entry name" value="NAD(P)-binding Rossmann-like Domain"/>
    <property type="match status" value="1"/>
</dbReference>
<dbReference type="RefSeq" id="WP_200347882.1">
    <property type="nucleotide sequence ID" value="NZ_NRSJ01000041.1"/>
</dbReference>
<evidence type="ECO:0000256" key="12">
    <source>
        <dbReference type="SAM" id="Phobius"/>
    </source>
</evidence>
<dbReference type="PROSITE" id="PS51201">
    <property type="entry name" value="RCK_N"/>
    <property type="match status" value="1"/>
</dbReference>
<dbReference type="Pfam" id="PF02254">
    <property type="entry name" value="TrkA_N"/>
    <property type="match status" value="1"/>
</dbReference>
<keyword evidence="15" id="KW-1185">Reference proteome</keyword>
<feature type="transmembrane region" description="Helical" evidence="12">
    <location>
        <begin position="239"/>
        <end position="260"/>
    </location>
</feature>
<comment type="caution">
    <text evidence="14">The sequence shown here is derived from an EMBL/GenBank/DDBJ whole genome shotgun (WGS) entry which is preliminary data.</text>
</comment>
<feature type="transmembrane region" description="Helical" evidence="12">
    <location>
        <begin position="85"/>
        <end position="107"/>
    </location>
</feature>
<dbReference type="PANTHER" id="PTHR46157:SF4">
    <property type="entry name" value="K(+) EFFLUX ANTIPORTER 3, CHLOROPLASTIC"/>
    <property type="match status" value="1"/>
</dbReference>
<name>A0AAJ0U6Y4_9GAMM</name>
<feature type="region of interest" description="Disordered" evidence="11">
    <location>
        <begin position="621"/>
        <end position="642"/>
    </location>
</feature>
<evidence type="ECO:0000256" key="3">
    <source>
        <dbReference type="ARBA" id="ARBA00022448"/>
    </source>
</evidence>
<evidence type="ECO:0000313" key="15">
    <source>
        <dbReference type="Proteomes" id="UP001296776"/>
    </source>
</evidence>
<evidence type="ECO:0000256" key="6">
    <source>
        <dbReference type="ARBA" id="ARBA00022692"/>
    </source>
</evidence>
<protein>
    <submittedName>
        <fullName evidence="14">Potassium transporter</fullName>
    </submittedName>
</protein>
<dbReference type="GO" id="GO:1902600">
    <property type="term" value="P:proton transmembrane transport"/>
    <property type="evidence" value="ECO:0007669"/>
    <property type="project" value="InterPro"/>
</dbReference>
<evidence type="ECO:0000256" key="5">
    <source>
        <dbReference type="ARBA" id="ARBA00022538"/>
    </source>
</evidence>
<evidence type="ECO:0000259" key="13">
    <source>
        <dbReference type="PROSITE" id="PS51201"/>
    </source>
</evidence>
<evidence type="ECO:0000256" key="11">
    <source>
        <dbReference type="SAM" id="MobiDB-lite"/>
    </source>
</evidence>
<dbReference type="NCBIfam" id="TIGR00932">
    <property type="entry name" value="2a37"/>
    <property type="match status" value="1"/>
</dbReference>
<dbReference type="GO" id="GO:0006813">
    <property type="term" value="P:potassium ion transport"/>
    <property type="evidence" value="ECO:0007669"/>
    <property type="project" value="UniProtKB-KW"/>
</dbReference>
<dbReference type="PANTHER" id="PTHR46157">
    <property type="entry name" value="K(+) EFFLUX ANTIPORTER 3, CHLOROPLASTIC"/>
    <property type="match status" value="1"/>
</dbReference>
<evidence type="ECO:0000256" key="9">
    <source>
        <dbReference type="ARBA" id="ARBA00023065"/>
    </source>
</evidence>
<dbReference type="GO" id="GO:0008324">
    <property type="term" value="F:monoatomic cation transmembrane transporter activity"/>
    <property type="evidence" value="ECO:0007669"/>
    <property type="project" value="InterPro"/>
</dbReference>
<feature type="transmembrane region" description="Helical" evidence="12">
    <location>
        <begin position="54"/>
        <end position="73"/>
    </location>
</feature>
<keyword evidence="8 12" id="KW-1133">Transmembrane helix</keyword>
<keyword evidence="10 12" id="KW-0472">Membrane</keyword>
<sequence>MDSILFETFTYLCAAVIAVPIAQRLGLGSVLGYLIAGIVIGPLFGLVGAETETIRHVAEFGVVLMLFLVGLELQPQSLWAMRGRLLGLGGLQVLVSAALIAAAGLALGLDWRLALAIGLIFSLSSTAIVLQTLSEKGLTKTDGGRSSFSVLLFQDIAVIPMLALIPLLALPELGAEAVNGHLPAAAEHGEAAHPASMSLVAGLPGWAHALVVLGAVSAVLLGGYFLSRPLFRFIADSRLREIFTASALLLVVGIALLMTLVDLSPALGTFLAGVVLANSEFRTELESDIEPFKGLLLGLFFITVGAGIDFGVLSADLVLILALTAGVILVKGLVLFALAGWFRLKPGDRWLFTLALAPAGEFGFVLLSFGQQNAVIAPELAKTLSLVVALSMLLTPALFLLYERLVLPRLRGGDAREPDRIEQPGTVIIAGVGRFGQIVNRMLLASSVRTVVLDHEAAILDMLRQLGIKAYYGDASRPDLLQAAGIAEASVFVVAIDDRERAVQMVEYVRRNYPHVQIIARAFDVNHLYLLKQAGADVAVRELFDASTRVGSEALRRLGLHPFKVEKMEQTFRRHDAAGLAKLYEVWDEHPDIARNRAYLARAREHGEALKEMMETDRLQLHDRSERGWTPPPKGYTDELGD</sequence>
<evidence type="ECO:0000256" key="2">
    <source>
        <dbReference type="ARBA" id="ARBA00005551"/>
    </source>
</evidence>
<feature type="transmembrane region" description="Helical" evidence="12">
    <location>
        <begin position="350"/>
        <end position="371"/>
    </location>
</feature>